<comment type="caution">
    <text evidence="1">The sequence shown here is derived from an EMBL/GenBank/DDBJ whole genome shotgun (WGS) entry which is preliminary data.</text>
</comment>
<dbReference type="Proteomes" id="UP000491181">
    <property type="component" value="Unassembled WGS sequence"/>
</dbReference>
<gene>
    <name evidence="1" type="ORF">IMSAGC001_04187</name>
</gene>
<evidence type="ECO:0000313" key="2">
    <source>
        <dbReference type="Proteomes" id="UP000491181"/>
    </source>
</evidence>
<accession>A0A7J0A9B5</accession>
<protein>
    <submittedName>
        <fullName evidence="1">Uncharacterized protein</fullName>
    </submittedName>
</protein>
<organism evidence="1 2">
    <name type="scientific">Bacteroides acidifaciens</name>
    <dbReference type="NCBI Taxonomy" id="85831"/>
    <lineage>
        <taxon>Bacteria</taxon>
        <taxon>Pseudomonadati</taxon>
        <taxon>Bacteroidota</taxon>
        <taxon>Bacteroidia</taxon>
        <taxon>Bacteroidales</taxon>
        <taxon>Bacteroidaceae</taxon>
        <taxon>Bacteroides</taxon>
    </lineage>
</organism>
<name>A0A7J0A9B5_9BACE</name>
<sequence length="254" mass="28917">MVVERQRRESVSRDMGGQRLGYLCEICNLFEISVHFLIGAYGKHDSCGYSNRVIDIFVGYLTRHLQHRYDAQLAGFLTGFAYPHIAVAVFLDVAPLKRFNIAECKAGEAAEHECVPDKFQTRHHGEVEFENLHNLSLSQKLAFRLSAVELPADERVFCYPLMRDGILDSVLEIAEVLHSRVVSAVLADTQEMLEIIYHSCRDIPYRNIIDIHSQTQELTEVCYATFPAQIGCIDHIATFHFLFSLYVGFSENLT</sequence>
<dbReference type="EMBL" id="BLLS01000345">
    <property type="protein sequence ID" value="GFH88742.1"/>
    <property type="molecule type" value="Genomic_DNA"/>
</dbReference>
<proteinExistence type="predicted"/>
<reference evidence="1 2" key="1">
    <citation type="journal article" date="2020" name="Microbiome">
        <title>Single-cell genomics of uncultured bacteria reveals dietary fiber responders in the mouse gut microbiota.</title>
        <authorList>
            <person name="Chijiiwa R."/>
            <person name="Hosokawa M."/>
            <person name="Kogawa M."/>
            <person name="Nishikawa Y."/>
            <person name="Ide K."/>
            <person name="Sakanashi C."/>
            <person name="Takahashi K."/>
            <person name="Takeyama H."/>
        </authorList>
    </citation>
    <scope>NUCLEOTIDE SEQUENCE [LARGE SCALE GENOMIC DNA]</scope>
    <source>
        <strain evidence="1">IMSAGC_001</strain>
    </source>
</reference>
<dbReference type="AlphaFoldDB" id="A0A7J0A9B5"/>
<evidence type="ECO:0000313" key="1">
    <source>
        <dbReference type="EMBL" id="GFH88742.1"/>
    </source>
</evidence>